<reference evidence="2 3" key="1">
    <citation type="submission" date="2016-03" db="EMBL/GenBank/DDBJ databases">
        <authorList>
            <person name="Green D.E."/>
            <person name="Kennedy B.V."/>
            <person name="Kocak B.Z."/>
            <person name="Moretti M.L."/>
            <person name="Onelangsy F.L."/>
            <person name="Mezghani N.A."/>
            <person name="Thompson P.K."/>
            <person name="Ulbrich M.C."/>
            <person name="Furbee E.C."/>
            <person name="Grubb S.R."/>
            <person name="Warner M.H."/>
            <person name="Montgomery M.T."/>
            <person name="Garlena R.A."/>
            <person name="Russell D.A."/>
            <person name="Pope W.H."/>
            <person name="Jacobs-Sera D."/>
            <person name="Hendrix R.W."/>
            <person name="Hatfull G.F."/>
        </authorList>
    </citation>
    <scope>NUCLEOTIDE SEQUENCE [LARGE SCALE GENOMIC DNA]</scope>
</reference>
<sequence length="150" mass="15754">MEHKHPISGIKDNLDVDFRTAPPTVGPAAPEVPTAFQSEFAAQAKAAREAEQRAAEVVAATVPAKTGFEAEMQRQSAGGRTPLDVPESAELSPDGTTEPTDPLEVVAQMKNEPLQTEPIPSSPAPTVSETPASAEKVTPPAPPRLPESEE</sequence>
<proteinExistence type="predicted"/>
<feature type="region of interest" description="Disordered" evidence="1">
    <location>
        <begin position="69"/>
        <end position="150"/>
    </location>
</feature>
<evidence type="ECO:0000256" key="1">
    <source>
        <dbReference type="SAM" id="MobiDB-lite"/>
    </source>
</evidence>
<dbReference type="GeneID" id="40079194"/>
<dbReference type="Proteomes" id="UP000223856">
    <property type="component" value="Segment"/>
</dbReference>
<protein>
    <submittedName>
        <fullName evidence="2">Uncharacterized protein</fullName>
    </submittedName>
</protein>
<evidence type="ECO:0000313" key="3">
    <source>
        <dbReference type="Proteomes" id="UP000223856"/>
    </source>
</evidence>
<dbReference type="RefSeq" id="YP_009603314.1">
    <property type="nucleotide sequence ID" value="NC_041950.1"/>
</dbReference>
<feature type="compositionally biased region" description="Pro residues" evidence="1">
    <location>
        <begin position="139"/>
        <end position="150"/>
    </location>
</feature>
<name>A0A142KBF0_9CAUD</name>
<gene>
    <name evidence="2" type="primary">40</name>
    <name evidence="2" type="ORF">SEA_KATYUSHA_40</name>
</gene>
<evidence type="ECO:0000313" key="2">
    <source>
        <dbReference type="EMBL" id="AMS03433.1"/>
    </source>
</evidence>
<dbReference type="KEGG" id="vg:40079194"/>
<dbReference type="EMBL" id="KU963258">
    <property type="protein sequence ID" value="AMS03433.1"/>
    <property type="molecule type" value="Genomic_DNA"/>
</dbReference>
<feature type="region of interest" description="Disordered" evidence="1">
    <location>
        <begin position="1"/>
        <end position="31"/>
    </location>
</feature>
<accession>A0A142KBF0</accession>
<keyword evidence="3" id="KW-1185">Reference proteome</keyword>
<organism evidence="2 3">
    <name type="scientific">Gordonia phage Katyusha</name>
    <dbReference type="NCBI Taxonomy" id="1821555"/>
    <lineage>
        <taxon>Viruses</taxon>
        <taxon>Duplodnaviria</taxon>
        <taxon>Heunggongvirae</taxon>
        <taxon>Uroviricota</taxon>
        <taxon>Caudoviricetes</taxon>
        <taxon>Demosthenesvirus</taxon>
        <taxon>Demosthenesvirus katyusha</taxon>
    </lineage>
</organism>